<evidence type="ECO:0000256" key="5">
    <source>
        <dbReference type="PIRSR" id="PIRSR600246-2"/>
    </source>
</evidence>
<evidence type="ECO:0000313" key="9">
    <source>
        <dbReference type="EMBL" id="KUL20698.1"/>
    </source>
</evidence>
<feature type="binding site" evidence="5">
    <location>
        <begin position="279"/>
        <end position="282"/>
    </location>
    <ligand>
        <name>substrate</name>
    </ligand>
</feature>
<feature type="chain" id="PRO_5039190259" evidence="8">
    <location>
        <begin position="19"/>
        <end position="368"/>
    </location>
</feature>
<dbReference type="GO" id="GO:0006508">
    <property type="term" value="P:proteolysis"/>
    <property type="evidence" value="ECO:0007669"/>
    <property type="project" value="UniProtKB-KW"/>
</dbReference>
<feature type="compositionally biased region" description="Low complexity" evidence="7">
    <location>
        <begin position="11"/>
        <end position="22"/>
    </location>
</feature>
<dbReference type="EMBL" id="LLZG01000420">
    <property type="protein sequence ID" value="KUL20698.1"/>
    <property type="molecule type" value="Genomic_DNA"/>
</dbReference>
<dbReference type="Gene3D" id="3.60.20.30">
    <property type="entry name" value="(Glycosyl)asparaginase"/>
    <property type="match status" value="1"/>
</dbReference>
<feature type="signal peptide" evidence="8">
    <location>
        <begin position="1"/>
        <end position="18"/>
    </location>
</feature>
<feature type="region of interest" description="Disordered" evidence="7">
    <location>
        <begin position="11"/>
        <end position="46"/>
    </location>
</feature>
<name>A0A101J5P1_9ACTN</name>
<feature type="binding site" evidence="5">
    <location>
        <begin position="256"/>
        <end position="259"/>
    </location>
    <ligand>
        <name>substrate</name>
    </ligand>
</feature>
<dbReference type="InterPro" id="IPR000246">
    <property type="entry name" value="Peptidase_T2"/>
</dbReference>
<evidence type="ECO:0000256" key="3">
    <source>
        <dbReference type="ARBA" id="ARBA00022813"/>
    </source>
</evidence>
<keyword evidence="2" id="KW-0378">Hydrolase</keyword>
<dbReference type="SUPFAM" id="SSF56235">
    <property type="entry name" value="N-terminal nucleophile aminohydrolases (Ntn hydrolases)"/>
    <property type="match status" value="1"/>
</dbReference>
<feature type="active site" description="Nucleophile" evidence="4">
    <location>
        <position position="228"/>
    </location>
</feature>
<reference evidence="10" key="1">
    <citation type="submission" date="2015-10" db="EMBL/GenBank/DDBJ databases">
        <authorList>
            <person name="Ju K.-S."/>
            <person name="Doroghazi J.R."/>
            <person name="Metcalf W.W."/>
        </authorList>
    </citation>
    <scope>NUCLEOTIDE SEQUENCE [LARGE SCALE GENOMIC DNA]</scope>
    <source>
        <strain evidence="10">NRRL 3151</strain>
    </source>
</reference>
<sequence>MAASAAVAAALAAPQGGAAASATERTLPAAEQRGDGDKTGTKPAPDAKGVVLAVHGGAGTALDPATTSPERAKAYRDGLTKALRAGQKVLDRRGNSTDAVQAAVQRLEDNPLFNAGKGAVFNADAGHELDASIMRGSDLKAGAVAGVRNVRNPIQAARLVMDESKHVMLAGEGADDFAAQHGLKTVTQDYYFTQARWDALLAAKAAEGGDKTAAKSRELLADEQSKGTVGSVAIDRKKDLAAATSTGGLTNKLPGRVGDSPIIGAGTYAKNGVVAASATGAGEVFIRGAATSTISHLIEFGKMNVAQAAYQVIVKRLPQLGGTGGVIVLGPDGTFDAPHSSTGMLYGYLRKDGTIVTRIFPDESPANS</sequence>
<dbReference type="InterPro" id="IPR029055">
    <property type="entry name" value="Ntn_hydrolases_N"/>
</dbReference>
<evidence type="ECO:0000256" key="6">
    <source>
        <dbReference type="PIRSR" id="PIRSR600246-3"/>
    </source>
</evidence>
<dbReference type="PANTHER" id="PTHR10188">
    <property type="entry name" value="L-ASPARAGINASE"/>
    <property type="match status" value="1"/>
</dbReference>
<evidence type="ECO:0000256" key="8">
    <source>
        <dbReference type="SAM" id="SignalP"/>
    </source>
</evidence>
<evidence type="ECO:0000256" key="7">
    <source>
        <dbReference type="SAM" id="MobiDB-lite"/>
    </source>
</evidence>
<evidence type="ECO:0000256" key="4">
    <source>
        <dbReference type="PIRSR" id="PIRSR600246-1"/>
    </source>
</evidence>
<accession>A0A101J5P1</accession>
<dbReference type="Proteomes" id="UP000053923">
    <property type="component" value="Unassembled WGS sequence"/>
</dbReference>
<keyword evidence="1" id="KW-0645">Protease</keyword>
<dbReference type="Pfam" id="PF01112">
    <property type="entry name" value="Asparaginase_2"/>
    <property type="match status" value="1"/>
</dbReference>
<dbReference type="GO" id="GO:0016811">
    <property type="term" value="F:hydrolase activity, acting on carbon-nitrogen (but not peptide) bonds, in linear amides"/>
    <property type="evidence" value="ECO:0007669"/>
    <property type="project" value="UniProtKB-ARBA"/>
</dbReference>
<keyword evidence="3" id="KW-0068">Autocatalytic cleavage</keyword>
<dbReference type="PANTHER" id="PTHR10188:SF6">
    <property type="entry name" value="N(4)-(BETA-N-ACETYLGLUCOSAMINYL)-L-ASPARAGINASE"/>
    <property type="match status" value="1"/>
</dbReference>
<gene>
    <name evidence="9" type="ORF">ADL12_48390</name>
</gene>
<evidence type="ECO:0000256" key="2">
    <source>
        <dbReference type="ARBA" id="ARBA00022801"/>
    </source>
</evidence>
<comment type="caution">
    <text evidence="9">The sequence shown here is derived from an EMBL/GenBank/DDBJ whole genome shotgun (WGS) entry which is preliminary data.</text>
</comment>
<protein>
    <submittedName>
        <fullName evidence="9">Isoaspartyl peptidase</fullName>
    </submittedName>
</protein>
<evidence type="ECO:0000256" key="1">
    <source>
        <dbReference type="ARBA" id="ARBA00022670"/>
    </source>
</evidence>
<organism evidence="9 10">
    <name type="scientific">Streptomyces regalis</name>
    <dbReference type="NCBI Taxonomy" id="68262"/>
    <lineage>
        <taxon>Bacteria</taxon>
        <taxon>Bacillati</taxon>
        <taxon>Actinomycetota</taxon>
        <taxon>Actinomycetes</taxon>
        <taxon>Kitasatosporales</taxon>
        <taxon>Streptomycetaceae</taxon>
        <taxon>Streptomyces</taxon>
    </lineage>
</organism>
<proteinExistence type="predicted"/>
<keyword evidence="10" id="KW-1185">Reference proteome</keyword>
<evidence type="ECO:0000313" key="10">
    <source>
        <dbReference type="Proteomes" id="UP000053923"/>
    </source>
</evidence>
<dbReference type="AlphaFoldDB" id="A0A101J5P1"/>
<feature type="site" description="Cleavage; by autolysis" evidence="6">
    <location>
        <begin position="227"/>
        <end position="228"/>
    </location>
</feature>
<dbReference type="GO" id="GO:0008233">
    <property type="term" value="F:peptidase activity"/>
    <property type="evidence" value="ECO:0007669"/>
    <property type="project" value="UniProtKB-KW"/>
</dbReference>
<keyword evidence="8" id="KW-0732">Signal</keyword>
<dbReference type="FunFam" id="3.60.20.30:FF:000001">
    <property type="entry name" value="Isoaspartyl peptidase/L-asparaginase"/>
    <property type="match status" value="1"/>
</dbReference>
<dbReference type="CDD" id="cd04701">
    <property type="entry name" value="Asparaginase_2"/>
    <property type="match status" value="1"/>
</dbReference>